<dbReference type="Gene3D" id="1.20.1280.50">
    <property type="match status" value="1"/>
</dbReference>
<dbReference type="PANTHER" id="PTHR47744:SF1">
    <property type="entry name" value="OS05G0526300 PROTEIN"/>
    <property type="match status" value="1"/>
</dbReference>
<dbReference type="Pfam" id="PF12937">
    <property type="entry name" value="F-box-like"/>
    <property type="match status" value="1"/>
</dbReference>
<dbReference type="AlphaFoldDB" id="A0AAN7KCA5"/>
<keyword evidence="3" id="KW-1185">Reference proteome</keyword>
<accession>A0AAN7KCA5</accession>
<reference evidence="2 3" key="1">
    <citation type="journal article" date="2023" name="Hortic Res">
        <title>Pangenome of water caltrop reveals structural variations and asymmetric subgenome divergence after allopolyploidization.</title>
        <authorList>
            <person name="Zhang X."/>
            <person name="Chen Y."/>
            <person name="Wang L."/>
            <person name="Yuan Y."/>
            <person name="Fang M."/>
            <person name="Shi L."/>
            <person name="Lu R."/>
            <person name="Comes H.P."/>
            <person name="Ma Y."/>
            <person name="Chen Y."/>
            <person name="Huang G."/>
            <person name="Zhou Y."/>
            <person name="Zheng Z."/>
            <person name="Qiu Y."/>
        </authorList>
    </citation>
    <scope>NUCLEOTIDE SEQUENCE [LARGE SCALE GENOMIC DNA]</scope>
    <source>
        <tissue evidence="2">Roots</tissue>
    </source>
</reference>
<evidence type="ECO:0000313" key="2">
    <source>
        <dbReference type="EMBL" id="KAK4762299.1"/>
    </source>
</evidence>
<dbReference type="InterPro" id="IPR036047">
    <property type="entry name" value="F-box-like_dom_sf"/>
</dbReference>
<organism evidence="2 3">
    <name type="scientific">Trapa incisa</name>
    <dbReference type="NCBI Taxonomy" id="236973"/>
    <lineage>
        <taxon>Eukaryota</taxon>
        <taxon>Viridiplantae</taxon>
        <taxon>Streptophyta</taxon>
        <taxon>Embryophyta</taxon>
        <taxon>Tracheophyta</taxon>
        <taxon>Spermatophyta</taxon>
        <taxon>Magnoliopsida</taxon>
        <taxon>eudicotyledons</taxon>
        <taxon>Gunneridae</taxon>
        <taxon>Pentapetalae</taxon>
        <taxon>rosids</taxon>
        <taxon>malvids</taxon>
        <taxon>Myrtales</taxon>
        <taxon>Lythraceae</taxon>
        <taxon>Trapa</taxon>
    </lineage>
</organism>
<sequence length="298" mass="33872">MASEFERYHKLGIAESLPKIYRYPIACGELSFILRGAYNKLPKNLQSLIFHDTLAAFRLLPQMQTQSAVSAANSLAQAAEAVLPKQKKNLAATVYKHAKIAQKKQSKMQQELRDCAQLPQDTLLHIMSFLDLHSLVSAGLVCWSWNLAACDDSLWQAQYNRVFGHSAVSLKDDNNNSKTIHGGHQNAPQDKMTILTSLSWREAFKKAYTGKSSRKVIANRGYCRCCKTIVWLNYTACPNQYPRPRYDTHQIKPVLSHQVMNYILDEFSSSDSENDSDTERGTVSRLWAYSKSVPHQRW</sequence>
<dbReference type="EMBL" id="JAXIOK010000009">
    <property type="protein sequence ID" value="KAK4762299.1"/>
    <property type="molecule type" value="Genomic_DNA"/>
</dbReference>
<gene>
    <name evidence="2" type="ORF">SAY87_030183</name>
</gene>
<dbReference type="PANTHER" id="PTHR47744">
    <property type="entry name" value="OS05G0526300 PROTEIN"/>
    <property type="match status" value="1"/>
</dbReference>
<dbReference type="PROSITE" id="PS50181">
    <property type="entry name" value="FBOX"/>
    <property type="match status" value="1"/>
</dbReference>
<evidence type="ECO:0000313" key="3">
    <source>
        <dbReference type="Proteomes" id="UP001345219"/>
    </source>
</evidence>
<dbReference type="Proteomes" id="UP001345219">
    <property type="component" value="Chromosome 23"/>
</dbReference>
<dbReference type="Pfam" id="PF24104">
    <property type="entry name" value="At5g52880_ARM"/>
    <property type="match status" value="1"/>
</dbReference>
<feature type="domain" description="F-box" evidence="1">
    <location>
        <begin position="112"/>
        <end position="158"/>
    </location>
</feature>
<name>A0AAN7KCA5_9MYRT</name>
<dbReference type="InterPro" id="IPR001810">
    <property type="entry name" value="F-box_dom"/>
</dbReference>
<dbReference type="InterPro" id="IPR057039">
    <property type="entry name" value="At5g52880_ARM"/>
</dbReference>
<dbReference type="SUPFAM" id="SSF81383">
    <property type="entry name" value="F-box domain"/>
    <property type="match status" value="1"/>
</dbReference>
<proteinExistence type="predicted"/>
<dbReference type="SMART" id="SM00256">
    <property type="entry name" value="FBOX"/>
    <property type="match status" value="1"/>
</dbReference>
<comment type="caution">
    <text evidence="2">The sequence shown here is derived from an EMBL/GenBank/DDBJ whole genome shotgun (WGS) entry which is preliminary data.</text>
</comment>
<evidence type="ECO:0000259" key="1">
    <source>
        <dbReference type="PROSITE" id="PS50181"/>
    </source>
</evidence>
<protein>
    <recommendedName>
        <fullName evidence="1">F-box domain-containing protein</fullName>
    </recommendedName>
</protein>